<dbReference type="OrthoDB" id="885695at2"/>
<evidence type="ECO:0000313" key="3">
    <source>
        <dbReference type="Proteomes" id="UP000273500"/>
    </source>
</evidence>
<comment type="caution">
    <text evidence="2">The sequence shown here is derived from an EMBL/GenBank/DDBJ whole genome shotgun (WGS) entry which is preliminary data.</text>
</comment>
<organism evidence="2 3">
    <name type="scientific">Hymenobacter rigui</name>
    <dbReference type="NCBI Taxonomy" id="334424"/>
    <lineage>
        <taxon>Bacteria</taxon>
        <taxon>Pseudomonadati</taxon>
        <taxon>Bacteroidota</taxon>
        <taxon>Cytophagia</taxon>
        <taxon>Cytophagales</taxon>
        <taxon>Hymenobacteraceae</taxon>
        <taxon>Hymenobacter</taxon>
    </lineage>
</organism>
<reference evidence="2 3" key="1">
    <citation type="submission" date="2018-12" db="EMBL/GenBank/DDBJ databases">
        <authorList>
            <person name="Feng G."/>
            <person name="Zhu H."/>
        </authorList>
    </citation>
    <scope>NUCLEOTIDE SEQUENCE [LARGE SCALE GENOMIC DNA]</scope>
    <source>
        <strain evidence="2 3">KCTC 12533</strain>
    </source>
</reference>
<evidence type="ECO:0000256" key="1">
    <source>
        <dbReference type="SAM" id="SignalP"/>
    </source>
</evidence>
<evidence type="ECO:0008006" key="4">
    <source>
        <dbReference type="Google" id="ProtNLM"/>
    </source>
</evidence>
<keyword evidence="3" id="KW-1185">Reference proteome</keyword>
<protein>
    <recommendedName>
        <fullName evidence="4">DUF3575 domain-containing protein</fullName>
    </recommendedName>
</protein>
<name>A0A3R9NKZ7_9BACT</name>
<dbReference type="RefSeq" id="WP_148103395.1">
    <property type="nucleotide sequence ID" value="NZ_RWIT01000003.1"/>
</dbReference>
<proteinExistence type="predicted"/>
<sequence>MVKSDAGSNWFAPRAGKLLLQAMIRNSSRILRRLLATALLSAGVTAAQAQTAPDTTAPVRVGFRHALRLDVGGILLRNFAYNALNSDARLLLPVLVGYEHQLGQRSSANLEVLLNGGQPTERLSGAALQGRYYVYQGRQSGLAGVYAAPTLGYRSVRQNAFYNHYNENRKLGGAGVLLGAQLPLGHQSRLLLDIAGGIMAWKRLDKNPYASTPGYYDNKTYYEEGGAIFDGRLSLGYRF</sequence>
<feature type="chain" id="PRO_5018692813" description="DUF3575 domain-containing protein" evidence="1">
    <location>
        <begin position="50"/>
        <end position="239"/>
    </location>
</feature>
<dbReference type="EMBL" id="RWIT01000003">
    <property type="protein sequence ID" value="RSK49529.1"/>
    <property type="molecule type" value="Genomic_DNA"/>
</dbReference>
<dbReference type="AlphaFoldDB" id="A0A3R9NKZ7"/>
<evidence type="ECO:0000313" key="2">
    <source>
        <dbReference type="EMBL" id="RSK49529.1"/>
    </source>
</evidence>
<dbReference type="Proteomes" id="UP000273500">
    <property type="component" value="Unassembled WGS sequence"/>
</dbReference>
<accession>A0A3R9NKZ7</accession>
<gene>
    <name evidence="2" type="ORF">EI291_08545</name>
</gene>
<feature type="signal peptide" evidence="1">
    <location>
        <begin position="1"/>
        <end position="49"/>
    </location>
</feature>
<keyword evidence="1" id="KW-0732">Signal</keyword>